<feature type="non-terminal residue" evidence="2">
    <location>
        <position position="279"/>
    </location>
</feature>
<proteinExistence type="predicted"/>
<feature type="compositionally biased region" description="Pro residues" evidence="1">
    <location>
        <begin position="133"/>
        <end position="146"/>
    </location>
</feature>
<organism evidence="2 3">
    <name type="scientific">Discina gigas</name>
    <dbReference type="NCBI Taxonomy" id="1032678"/>
    <lineage>
        <taxon>Eukaryota</taxon>
        <taxon>Fungi</taxon>
        <taxon>Dikarya</taxon>
        <taxon>Ascomycota</taxon>
        <taxon>Pezizomycotina</taxon>
        <taxon>Pezizomycetes</taxon>
        <taxon>Pezizales</taxon>
        <taxon>Discinaceae</taxon>
        <taxon>Discina</taxon>
    </lineage>
</organism>
<dbReference type="EMBL" id="JBBBZM010000257">
    <property type="protein sequence ID" value="KAL0631387.1"/>
    <property type="molecule type" value="Genomic_DNA"/>
</dbReference>
<evidence type="ECO:0000313" key="3">
    <source>
        <dbReference type="Proteomes" id="UP001447188"/>
    </source>
</evidence>
<dbReference type="Proteomes" id="UP001447188">
    <property type="component" value="Unassembled WGS sequence"/>
</dbReference>
<feature type="compositionally biased region" description="Basic and acidic residues" evidence="1">
    <location>
        <begin position="100"/>
        <end position="115"/>
    </location>
</feature>
<feature type="region of interest" description="Disordered" evidence="1">
    <location>
        <begin position="249"/>
        <end position="279"/>
    </location>
</feature>
<accession>A0ABR3G610</accession>
<feature type="region of interest" description="Disordered" evidence="1">
    <location>
        <begin position="48"/>
        <end position="163"/>
    </location>
</feature>
<evidence type="ECO:0000313" key="2">
    <source>
        <dbReference type="EMBL" id="KAL0631387.1"/>
    </source>
</evidence>
<protein>
    <submittedName>
        <fullName evidence="2">Uncharacterized protein</fullName>
    </submittedName>
</protein>
<comment type="caution">
    <text evidence="2">The sequence shown here is derived from an EMBL/GenBank/DDBJ whole genome shotgun (WGS) entry which is preliminary data.</text>
</comment>
<keyword evidence="3" id="KW-1185">Reference proteome</keyword>
<sequence length="279" mass="31157">MSTNWRSSKPEAIEAHPLMAAEITWHRKMSTLEREIKRLRSEVGLMAKRYHGARSEINDMVTRLRARPPPPVPERGLDEEGATSPTTTEEDQDDTMTGCGREEEKSKDEDERMGSGEEETPTPSPEATRTATPEPPPPPPPSPPPTKTTKIQEPSKVGQYRRTKDTFIDPLDKVDQERAFWKEIVKARSKRWSMLAEDTSAKLFISAPWFRSMLESGAHRIHWAETGPPASHSSAVLRRGVRVICGLHQGAPQASPGRRGPHWPLSGRRLGATGRDSHG</sequence>
<name>A0ABR3G610_9PEZI</name>
<evidence type="ECO:0000256" key="1">
    <source>
        <dbReference type="SAM" id="MobiDB-lite"/>
    </source>
</evidence>
<reference evidence="2 3" key="1">
    <citation type="submission" date="2024-02" db="EMBL/GenBank/DDBJ databases">
        <title>Discinaceae phylogenomics.</title>
        <authorList>
            <person name="Dirks A.C."/>
            <person name="James T.Y."/>
        </authorList>
    </citation>
    <scope>NUCLEOTIDE SEQUENCE [LARGE SCALE GENOMIC DNA]</scope>
    <source>
        <strain evidence="2 3">ACD0624</strain>
    </source>
</reference>
<gene>
    <name evidence="2" type="ORF">Q9L58_009759</name>
</gene>